<keyword evidence="3" id="KW-1185">Reference proteome</keyword>
<dbReference type="EMBL" id="CM017323">
    <property type="protein sequence ID" value="KAE8023063.1"/>
    <property type="molecule type" value="Genomic_DNA"/>
</dbReference>
<keyword evidence="1" id="KW-1133">Transmembrane helix</keyword>
<dbReference type="Proteomes" id="UP000327013">
    <property type="component" value="Chromosome 3"/>
</dbReference>
<evidence type="ECO:0000313" key="2">
    <source>
        <dbReference type="EMBL" id="KAE8023063.1"/>
    </source>
</evidence>
<evidence type="ECO:0000256" key="1">
    <source>
        <dbReference type="SAM" id="Phobius"/>
    </source>
</evidence>
<proteinExistence type="predicted"/>
<protein>
    <submittedName>
        <fullName evidence="2">Uncharacterized protein</fullName>
    </submittedName>
</protein>
<keyword evidence="1" id="KW-0472">Membrane</keyword>
<reference evidence="2 3" key="1">
    <citation type="submission" date="2019-06" db="EMBL/GenBank/DDBJ databases">
        <title>A chromosomal-level reference genome of Carpinus fangiana (Coryloideae, Betulaceae).</title>
        <authorList>
            <person name="Yang X."/>
            <person name="Wang Z."/>
            <person name="Zhang L."/>
            <person name="Hao G."/>
            <person name="Liu J."/>
            <person name="Yang Y."/>
        </authorList>
    </citation>
    <scope>NUCLEOTIDE SEQUENCE [LARGE SCALE GENOMIC DNA]</scope>
    <source>
        <strain evidence="2">Cfa_2016G</strain>
        <tissue evidence="2">Leaf</tissue>
    </source>
</reference>
<accession>A0A5N6QZT7</accession>
<feature type="transmembrane region" description="Helical" evidence="1">
    <location>
        <begin position="45"/>
        <end position="63"/>
    </location>
</feature>
<dbReference type="AlphaFoldDB" id="A0A5N6QZT7"/>
<gene>
    <name evidence="2" type="ORF">FH972_008815</name>
</gene>
<name>A0A5N6QZT7_9ROSI</name>
<keyword evidence="1" id="KW-0812">Transmembrane</keyword>
<evidence type="ECO:0000313" key="3">
    <source>
        <dbReference type="Proteomes" id="UP000327013"/>
    </source>
</evidence>
<organism evidence="2 3">
    <name type="scientific">Carpinus fangiana</name>
    <dbReference type="NCBI Taxonomy" id="176857"/>
    <lineage>
        <taxon>Eukaryota</taxon>
        <taxon>Viridiplantae</taxon>
        <taxon>Streptophyta</taxon>
        <taxon>Embryophyta</taxon>
        <taxon>Tracheophyta</taxon>
        <taxon>Spermatophyta</taxon>
        <taxon>Magnoliopsida</taxon>
        <taxon>eudicotyledons</taxon>
        <taxon>Gunneridae</taxon>
        <taxon>Pentapetalae</taxon>
        <taxon>rosids</taxon>
        <taxon>fabids</taxon>
        <taxon>Fagales</taxon>
        <taxon>Betulaceae</taxon>
        <taxon>Carpinus</taxon>
    </lineage>
</organism>
<sequence length="69" mass="8034">MYCKLLEETTRRLLEIKFPMGFSTFVGILSVSDLAWRYFGPPMATDMMIPEIHALMGVMVISLRKMMRM</sequence>
<feature type="transmembrane region" description="Helical" evidence="1">
    <location>
        <begin position="20"/>
        <end position="39"/>
    </location>
</feature>